<protein>
    <submittedName>
        <fullName evidence="1">Pyrroline-5-carboxylate reductase</fullName>
        <ecNumber evidence="1">1.5.1.2</ecNumber>
    </submittedName>
</protein>
<accession>A0AC61S6M9</accession>
<sequence>MKITVIGAGNMGGAIVRGLVAQNAVAAENITVTAAHASTLDKLKKACGQGLNTTTDNAEAVAGADVIILAVKPWLLLGVLEEIAPRIAFREQVIVSVAAGVSLSQIDSTLQRYSSDRVIFRAIPNTAISVAASTTLLCRGDNATDKEVELVNAVFEPLGTVVELPESRLNAAMAVTSCGIAYVMRFVRATVEGAVELGLSPDQALGLCIDTLAGTSALLGKNGSHPEAEIDKVTTPGGLTIRGLNAMEEAGFSQSVIKGLRASLPSKD</sequence>
<keyword evidence="1" id="KW-0560">Oxidoreductase</keyword>
<organism evidence="1 2">
    <name type="scientific">Muribaculum caecicola</name>
    <dbReference type="NCBI Taxonomy" id="3038144"/>
    <lineage>
        <taxon>Bacteria</taxon>
        <taxon>Pseudomonadati</taxon>
        <taxon>Bacteroidota</taxon>
        <taxon>Bacteroidia</taxon>
        <taxon>Bacteroidales</taxon>
        <taxon>Muribaculaceae</taxon>
        <taxon>Muribaculum</taxon>
    </lineage>
</organism>
<comment type="caution">
    <text evidence="1">The sequence shown here is derived from an EMBL/GenBank/DDBJ whole genome shotgun (WGS) entry which is preliminary data.</text>
</comment>
<proteinExistence type="predicted"/>
<gene>
    <name evidence="1" type="primary">proC</name>
    <name evidence="1" type="ORF">E5990_04135</name>
</gene>
<evidence type="ECO:0000313" key="2">
    <source>
        <dbReference type="Proteomes" id="UP000305401"/>
    </source>
</evidence>
<reference evidence="1" key="1">
    <citation type="submission" date="2019-04" db="EMBL/GenBank/DDBJ databases">
        <title>Microbes associate with the intestines of laboratory mice.</title>
        <authorList>
            <person name="Navarre W."/>
            <person name="Wong E."/>
            <person name="Huang K.C."/>
            <person name="Tropini C."/>
            <person name="Ng K."/>
            <person name="Yu B."/>
        </authorList>
    </citation>
    <scope>NUCLEOTIDE SEQUENCE</scope>
    <source>
        <strain evidence="1">NM86_A22</strain>
    </source>
</reference>
<evidence type="ECO:0000313" key="1">
    <source>
        <dbReference type="EMBL" id="THG53616.1"/>
    </source>
</evidence>
<dbReference type="EC" id="1.5.1.2" evidence="1"/>
<keyword evidence="2" id="KW-1185">Reference proteome</keyword>
<dbReference type="EMBL" id="SSTG01000032">
    <property type="protein sequence ID" value="THG53616.1"/>
    <property type="molecule type" value="Genomic_DNA"/>
</dbReference>
<dbReference type="Proteomes" id="UP000305401">
    <property type="component" value="Unassembled WGS sequence"/>
</dbReference>
<name>A0AC61S6M9_9BACT</name>